<organism evidence="3 4">
    <name type="scientific">Canariomyces notabilis</name>
    <dbReference type="NCBI Taxonomy" id="2074819"/>
    <lineage>
        <taxon>Eukaryota</taxon>
        <taxon>Fungi</taxon>
        <taxon>Dikarya</taxon>
        <taxon>Ascomycota</taxon>
        <taxon>Pezizomycotina</taxon>
        <taxon>Sordariomycetes</taxon>
        <taxon>Sordariomycetidae</taxon>
        <taxon>Sordariales</taxon>
        <taxon>Chaetomiaceae</taxon>
        <taxon>Canariomyces</taxon>
    </lineage>
</organism>
<dbReference type="AlphaFoldDB" id="A0AAN6YY58"/>
<evidence type="ECO:0000313" key="3">
    <source>
        <dbReference type="EMBL" id="KAK4117084.1"/>
    </source>
</evidence>
<feature type="region of interest" description="Disordered" evidence="1">
    <location>
        <begin position="1"/>
        <end position="78"/>
    </location>
</feature>
<protein>
    <recommendedName>
        <fullName evidence="2">Apple domain-containing protein</fullName>
    </recommendedName>
</protein>
<reference evidence="3" key="2">
    <citation type="submission" date="2023-05" db="EMBL/GenBank/DDBJ databases">
        <authorList>
            <consortium name="Lawrence Berkeley National Laboratory"/>
            <person name="Steindorff A."/>
            <person name="Hensen N."/>
            <person name="Bonometti L."/>
            <person name="Westerberg I."/>
            <person name="Brannstrom I.O."/>
            <person name="Guillou S."/>
            <person name="Cros-Aarteil S."/>
            <person name="Calhoun S."/>
            <person name="Haridas S."/>
            <person name="Kuo A."/>
            <person name="Mondo S."/>
            <person name="Pangilinan J."/>
            <person name="Riley R."/>
            <person name="Labutti K."/>
            <person name="Andreopoulos B."/>
            <person name="Lipzen A."/>
            <person name="Chen C."/>
            <person name="Yanf M."/>
            <person name="Daum C."/>
            <person name="Ng V."/>
            <person name="Clum A."/>
            <person name="Ohm R."/>
            <person name="Martin F."/>
            <person name="Silar P."/>
            <person name="Natvig D."/>
            <person name="Lalanne C."/>
            <person name="Gautier V."/>
            <person name="Ament-Velasquez S.L."/>
            <person name="Kruys A."/>
            <person name="Hutchinson M.I."/>
            <person name="Powell A.J."/>
            <person name="Barry K."/>
            <person name="Miller A.N."/>
            <person name="Grigoriev I.V."/>
            <person name="Debuchy R."/>
            <person name="Gladieux P."/>
            <person name="Thoren M.H."/>
            <person name="Johannesson H."/>
        </authorList>
    </citation>
    <scope>NUCLEOTIDE SEQUENCE</scope>
    <source>
        <strain evidence="3">CBS 508.74</strain>
    </source>
</reference>
<dbReference type="EMBL" id="MU853332">
    <property type="protein sequence ID" value="KAK4117084.1"/>
    <property type="molecule type" value="Genomic_DNA"/>
</dbReference>
<evidence type="ECO:0000256" key="1">
    <source>
        <dbReference type="SAM" id="MobiDB-lite"/>
    </source>
</evidence>
<comment type="caution">
    <text evidence="3">The sequence shown here is derived from an EMBL/GenBank/DDBJ whole genome shotgun (WGS) entry which is preliminary data.</text>
</comment>
<proteinExistence type="predicted"/>
<feature type="compositionally biased region" description="Polar residues" evidence="1">
    <location>
        <begin position="42"/>
        <end position="53"/>
    </location>
</feature>
<evidence type="ECO:0000259" key="2">
    <source>
        <dbReference type="Pfam" id="PF14295"/>
    </source>
</evidence>
<keyword evidence="4" id="KW-1185">Reference proteome</keyword>
<reference evidence="3" key="1">
    <citation type="journal article" date="2023" name="Mol. Phylogenet. Evol.">
        <title>Genome-scale phylogeny and comparative genomics of the fungal order Sordariales.</title>
        <authorList>
            <person name="Hensen N."/>
            <person name="Bonometti L."/>
            <person name="Westerberg I."/>
            <person name="Brannstrom I.O."/>
            <person name="Guillou S."/>
            <person name="Cros-Aarteil S."/>
            <person name="Calhoun S."/>
            <person name="Haridas S."/>
            <person name="Kuo A."/>
            <person name="Mondo S."/>
            <person name="Pangilinan J."/>
            <person name="Riley R."/>
            <person name="LaButti K."/>
            <person name="Andreopoulos B."/>
            <person name="Lipzen A."/>
            <person name="Chen C."/>
            <person name="Yan M."/>
            <person name="Daum C."/>
            <person name="Ng V."/>
            <person name="Clum A."/>
            <person name="Steindorff A."/>
            <person name="Ohm R.A."/>
            <person name="Martin F."/>
            <person name="Silar P."/>
            <person name="Natvig D.O."/>
            <person name="Lalanne C."/>
            <person name="Gautier V."/>
            <person name="Ament-Velasquez S.L."/>
            <person name="Kruys A."/>
            <person name="Hutchinson M.I."/>
            <person name="Powell A.J."/>
            <person name="Barry K."/>
            <person name="Miller A.N."/>
            <person name="Grigoriev I.V."/>
            <person name="Debuchy R."/>
            <person name="Gladieux P."/>
            <person name="Hiltunen Thoren M."/>
            <person name="Johannesson H."/>
        </authorList>
    </citation>
    <scope>NUCLEOTIDE SEQUENCE</scope>
    <source>
        <strain evidence="3">CBS 508.74</strain>
    </source>
</reference>
<gene>
    <name evidence="3" type="ORF">N656DRAFT_699960</name>
</gene>
<feature type="domain" description="Apple" evidence="2">
    <location>
        <begin position="206"/>
        <end position="250"/>
    </location>
</feature>
<dbReference type="InterPro" id="IPR003609">
    <property type="entry name" value="Pan_app"/>
</dbReference>
<accession>A0AAN6YY58</accession>
<dbReference type="RefSeq" id="XP_064674654.1">
    <property type="nucleotide sequence ID" value="XM_064810825.1"/>
</dbReference>
<dbReference type="Pfam" id="PF14295">
    <property type="entry name" value="PAN_4"/>
    <property type="match status" value="1"/>
</dbReference>
<name>A0AAN6YY58_9PEZI</name>
<evidence type="ECO:0000313" key="4">
    <source>
        <dbReference type="Proteomes" id="UP001302812"/>
    </source>
</evidence>
<dbReference type="Proteomes" id="UP001302812">
    <property type="component" value="Unassembled WGS sequence"/>
</dbReference>
<feature type="compositionally biased region" description="Pro residues" evidence="1">
    <location>
        <begin position="12"/>
        <end position="23"/>
    </location>
</feature>
<feature type="region of interest" description="Disordered" evidence="1">
    <location>
        <begin position="109"/>
        <end position="137"/>
    </location>
</feature>
<sequence>MDPPHRRGSSPGPQPQPQPQPQPEPHDNDNNRHHVRFAEVTPSVSHGKTSQQIPRGGKPTAGATADSTPPAVYWDDRDETNLDQYTFYREGTPPPADYEIHEKTLGHGDLNDPVAESTAASGGVGGSERNWSLTDSNDLGPTTKNRAFWIKVAVAACQGRQHSRHNSHQEYNSDCPALNNTIYFVPGSTRSFLRLCGIDYSGDGATDLAHLYTSSMADCMNVCASNSECEACSWGYIAGDEDSRHRCYMKADLREAHKADSDWCFAILQ</sequence>
<dbReference type="Gene3D" id="3.50.4.10">
    <property type="entry name" value="Hepatocyte Growth Factor"/>
    <property type="match status" value="1"/>
</dbReference>
<dbReference type="GeneID" id="89934950"/>